<reference evidence="1 2" key="1">
    <citation type="journal article" date="2021" name="Front. Genet.">
        <title>Chromosome-Level Genome Assembly Reveals Significant Gene Expansion in the Toll and IMD Signaling Pathways of Dendrolimus kikuchii.</title>
        <authorList>
            <person name="Zhou J."/>
            <person name="Wu P."/>
            <person name="Xiong Z."/>
            <person name="Liu N."/>
            <person name="Zhao N."/>
            <person name="Ji M."/>
            <person name="Qiu Y."/>
            <person name="Yang B."/>
        </authorList>
    </citation>
    <scope>NUCLEOTIDE SEQUENCE [LARGE SCALE GENOMIC DNA]</scope>
    <source>
        <strain evidence="1">Ann1</strain>
    </source>
</reference>
<gene>
    <name evidence="1" type="ORF">K1T71_004993</name>
</gene>
<sequence length="455" mass="52958">MSKSNCKQNVKCHKCKNFGHYKNQCSLFKKKQSNAFSAIFISGNFSNTDWYIDSGASMHMTSNKQWLYNISKPREVDKIFIADKSTIPVECCGILKITTLVNDTEYEIPVMDVLYVPNLATNLISVSQLICKGNKYLQDSGIIHQKTNPYTPEQNGLCERLNRTVVEKAKCMLFDADLKKHFWAEAVNTAVYLRNRSIASGINKTPFEIWYGKKPDISNLRIFGSTVMVHIPKEKRLKWDRKAKICILMGYSNGIKGYRVYDPKIRKINTTRDIVIIEEGKYKNEIQIEINENKKNENITTEDYTGTVGEEIYQKETKIVQEMEEKNNLDEIKDYMHPTEDIKRCTSPDIKVQEMSKQKPKRQRKKPDYYGHVNMCAAYTSENGLTYEEAINGPEKEQWLQAIADELKSFEENQVWDIVDTPKNGSVVQCKWVLRKKYDTFRKKLEWTIKTLFLR</sequence>
<proteinExistence type="predicted"/>
<evidence type="ECO:0000313" key="1">
    <source>
        <dbReference type="EMBL" id="KAJ0179281.1"/>
    </source>
</evidence>
<dbReference type="Proteomes" id="UP000824533">
    <property type="component" value="Linkage Group LG08"/>
</dbReference>
<name>A0ACC1D5R0_9NEOP</name>
<protein>
    <submittedName>
        <fullName evidence="1">Uncharacterized protein</fullName>
    </submittedName>
</protein>
<evidence type="ECO:0000313" key="2">
    <source>
        <dbReference type="Proteomes" id="UP000824533"/>
    </source>
</evidence>
<organism evidence="1 2">
    <name type="scientific">Dendrolimus kikuchii</name>
    <dbReference type="NCBI Taxonomy" id="765133"/>
    <lineage>
        <taxon>Eukaryota</taxon>
        <taxon>Metazoa</taxon>
        <taxon>Ecdysozoa</taxon>
        <taxon>Arthropoda</taxon>
        <taxon>Hexapoda</taxon>
        <taxon>Insecta</taxon>
        <taxon>Pterygota</taxon>
        <taxon>Neoptera</taxon>
        <taxon>Endopterygota</taxon>
        <taxon>Lepidoptera</taxon>
        <taxon>Glossata</taxon>
        <taxon>Ditrysia</taxon>
        <taxon>Bombycoidea</taxon>
        <taxon>Lasiocampidae</taxon>
        <taxon>Dendrolimus</taxon>
    </lineage>
</organism>
<keyword evidence="2" id="KW-1185">Reference proteome</keyword>
<accession>A0ACC1D5R0</accession>
<comment type="caution">
    <text evidence="1">The sequence shown here is derived from an EMBL/GenBank/DDBJ whole genome shotgun (WGS) entry which is preliminary data.</text>
</comment>
<dbReference type="EMBL" id="CM034394">
    <property type="protein sequence ID" value="KAJ0179281.1"/>
    <property type="molecule type" value="Genomic_DNA"/>
</dbReference>